<dbReference type="RefSeq" id="WP_345716283.1">
    <property type="nucleotide sequence ID" value="NZ_BAABFP010000004.1"/>
</dbReference>
<comment type="caution">
    <text evidence="1">The sequence shown here is derived from an EMBL/GenBank/DDBJ whole genome shotgun (WGS) entry which is preliminary data.</text>
</comment>
<organism evidence="1 2">
    <name type="scientific">Angustibacter luteus</name>
    <dbReference type="NCBI Taxonomy" id="658456"/>
    <lineage>
        <taxon>Bacteria</taxon>
        <taxon>Bacillati</taxon>
        <taxon>Actinomycetota</taxon>
        <taxon>Actinomycetes</taxon>
        <taxon>Kineosporiales</taxon>
        <taxon>Kineosporiaceae</taxon>
    </lineage>
</organism>
<proteinExistence type="predicted"/>
<reference evidence="2" key="1">
    <citation type="journal article" date="2019" name="Int. J. Syst. Evol. Microbiol.">
        <title>The Global Catalogue of Microorganisms (GCM) 10K type strain sequencing project: providing services to taxonomists for standard genome sequencing and annotation.</title>
        <authorList>
            <consortium name="The Broad Institute Genomics Platform"/>
            <consortium name="The Broad Institute Genome Sequencing Center for Infectious Disease"/>
            <person name="Wu L."/>
            <person name="Ma J."/>
        </authorList>
    </citation>
    <scope>NUCLEOTIDE SEQUENCE [LARGE SCALE GENOMIC DNA]</scope>
    <source>
        <strain evidence="2">KACC 14249</strain>
    </source>
</reference>
<dbReference type="InterPro" id="IPR011335">
    <property type="entry name" value="Restrct_endonuc-II-like"/>
</dbReference>
<evidence type="ECO:0000313" key="1">
    <source>
        <dbReference type="EMBL" id="MFC6007486.1"/>
    </source>
</evidence>
<name>A0ABW1JEK1_9ACTN</name>
<keyword evidence="2" id="KW-1185">Reference proteome</keyword>
<dbReference type="EMBL" id="JBHSRD010000003">
    <property type="protein sequence ID" value="MFC6007486.1"/>
    <property type="molecule type" value="Genomic_DNA"/>
</dbReference>
<protein>
    <recommendedName>
        <fullName evidence="3">DUF559 domain-containing protein</fullName>
    </recommendedName>
</protein>
<sequence length="304" mass="33210">MLNDGRPFTARAARDLTGRRAYRLVAAGRAREMLRGVYVDVAAADTLALRAQAAALLLPADAVLCRGTVAWLGGIGDLRLPGSERSLPTIECVLPAGRTPVRRPGIRCYTAPMGSGDVVESHGLLRTSTLRTTLDLARLLPRPMALAALDGLASRGLVDAPRALSEIERFAGHRGVAQGRELLGLVEPLTESFGESWLRLRLHDAGFPRPTAQIPIRNARNHVLYRLDLGFEDARRGVEYDGDEHHGSPAEQLADARRRDHLRAGFGWEVVGFHRGHVWGPSLALEHAVGQLLGLEPQIGRRRW</sequence>
<gene>
    <name evidence="1" type="ORF">ACFQDO_10135</name>
</gene>
<dbReference type="Proteomes" id="UP001596189">
    <property type="component" value="Unassembled WGS sequence"/>
</dbReference>
<dbReference type="SUPFAM" id="SSF52980">
    <property type="entry name" value="Restriction endonuclease-like"/>
    <property type="match status" value="1"/>
</dbReference>
<accession>A0ABW1JEK1</accession>
<evidence type="ECO:0000313" key="2">
    <source>
        <dbReference type="Proteomes" id="UP001596189"/>
    </source>
</evidence>
<evidence type="ECO:0008006" key="3">
    <source>
        <dbReference type="Google" id="ProtNLM"/>
    </source>
</evidence>